<accession>A1S0V8</accession>
<evidence type="ECO:0000256" key="3">
    <source>
        <dbReference type="ARBA" id="ARBA00022801"/>
    </source>
</evidence>
<organism evidence="5 6">
    <name type="scientific">Thermofilum pendens (strain DSM 2475 / Hrk 5)</name>
    <dbReference type="NCBI Taxonomy" id="368408"/>
    <lineage>
        <taxon>Archaea</taxon>
        <taxon>Thermoproteota</taxon>
        <taxon>Thermoprotei</taxon>
        <taxon>Thermofilales</taxon>
        <taxon>Thermofilaceae</taxon>
        <taxon>Thermofilum</taxon>
    </lineage>
</organism>
<evidence type="ECO:0000256" key="2">
    <source>
        <dbReference type="ARBA" id="ARBA00022722"/>
    </source>
</evidence>
<dbReference type="KEGG" id="tpe:Tpen_1693"/>
<keyword evidence="2" id="KW-0540">Nuclease</keyword>
<keyword evidence="3" id="KW-0378">Hydrolase</keyword>
<dbReference type="PANTHER" id="PTHR33397:SF5">
    <property type="entry name" value="RNASE YUTE-RELATED"/>
    <property type="match status" value="1"/>
</dbReference>
<dbReference type="EMBL" id="CP000505">
    <property type="protein sequence ID" value="ABL79088.1"/>
    <property type="molecule type" value="Genomic_DNA"/>
</dbReference>
<dbReference type="eggNOG" id="arCOG02109">
    <property type="taxonomic scope" value="Archaea"/>
</dbReference>
<dbReference type="Pfam" id="PF01934">
    <property type="entry name" value="HepT-like"/>
    <property type="match status" value="1"/>
</dbReference>
<dbReference type="InterPro" id="IPR008201">
    <property type="entry name" value="HepT-like"/>
</dbReference>
<evidence type="ECO:0008006" key="7">
    <source>
        <dbReference type="Google" id="ProtNLM"/>
    </source>
</evidence>
<name>A1S0V8_THEPD</name>
<sequence length="92" mass="11053">MLVEALIALCYHIARNAYGVRPETPVRTFSVLVEKGLMNAWEFEELVKLVRLRNLLIHRYWVVDDRRVYDSVRKDFKAVREFLERVKRELGF</sequence>
<evidence type="ECO:0000256" key="1">
    <source>
        <dbReference type="ARBA" id="ARBA00022649"/>
    </source>
</evidence>
<dbReference type="PANTHER" id="PTHR33397">
    <property type="entry name" value="UPF0331 PROTEIN YUTE"/>
    <property type="match status" value="1"/>
</dbReference>
<reference evidence="6" key="1">
    <citation type="journal article" date="2008" name="J. Bacteriol.">
        <title>Genome sequence of Thermofilum pendens reveals an exceptional loss of biosynthetic pathways without genome reduction.</title>
        <authorList>
            <person name="Anderson I."/>
            <person name="Rodriguez J."/>
            <person name="Susanti D."/>
            <person name="Porat I."/>
            <person name="Reich C."/>
            <person name="Ulrich L.E."/>
            <person name="Elkins J.G."/>
            <person name="Mavromatis K."/>
            <person name="Lykidis A."/>
            <person name="Kim E."/>
            <person name="Thompson L.S."/>
            <person name="Nolan M."/>
            <person name="Land M."/>
            <person name="Copeland A."/>
            <person name="Lapidus A."/>
            <person name="Lucas S."/>
            <person name="Detter C."/>
            <person name="Zhulin I.B."/>
            <person name="Olsen G.J."/>
            <person name="Whitman W."/>
            <person name="Mukhopadhyay B."/>
            <person name="Bristow J."/>
            <person name="Kyrpides N."/>
        </authorList>
    </citation>
    <scope>NUCLEOTIDE SEQUENCE [LARGE SCALE GENOMIC DNA]</scope>
    <source>
        <strain evidence="6">DSM 2475 / Hrk 5</strain>
    </source>
</reference>
<dbReference type="STRING" id="368408.Tpen_1693"/>
<keyword evidence="6" id="KW-1185">Reference proteome</keyword>
<comment type="similarity">
    <text evidence="4">Belongs to the HepT RNase toxin family.</text>
</comment>
<evidence type="ECO:0000313" key="5">
    <source>
        <dbReference type="EMBL" id="ABL79088.1"/>
    </source>
</evidence>
<dbReference type="RefSeq" id="WP_011753353.1">
    <property type="nucleotide sequence ID" value="NC_008698.1"/>
</dbReference>
<dbReference type="HOGENOM" id="CLU_142825_1_3_2"/>
<dbReference type="GeneID" id="4601016"/>
<evidence type="ECO:0000313" key="6">
    <source>
        <dbReference type="Proteomes" id="UP000000641"/>
    </source>
</evidence>
<dbReference type="GO" id="GO:0110001">
    <property type="term" value="C:toxin-antitoxin complex"/>
    <property type="evidence" value="ECO:0007669"/>
    <property type="project" value="InterPro"/>
</dbReference>
<proteinExistence type="inferred from homology"/>
<dbReference type="SUPFAM" id="SSF81593">
    <property type="entry name" value="Nucleotidyltransferase substrate binding subunit/domain"/>
    <property type="match status" value="1"/>
</dbReference>
<protein>
    <recommendedName>
        <fullName evidence="7">DUF86 domain-containing protein</fullName>
    </recommendedName>
</protein>
<dbReference type="Proteomes" id="UP000000641">
    <property type="component" value="Chromosome"/>
</dbReference>
<dbReference type="GO" id="GO:0004540">
    <property type="term" value="F:RNA nuclease activity"/>
    <property type="evidence" value="ECO:0007669"/>
    <property type="project" value="InterPro"/>
</dbReference>
<dbReference type="InterPro" id="IPR052379">
    <property type="entry name" value="Type_VII_TA_RNase"/>
</dbReference>
<gene>
    <name evidence="5" type="ordered locus">Tpen_1693</name>
</gene>
<evidence type="ECO:0000256" key="4">
    <source>
        <dbReference type="ARBA" id="ARBA00024207"/>
    </source>
</evidence>
<dbReference type="GO" id="GO:0016787">
    <property type="term" value="F:hydrolase activity"/>
    <property type="evidence" value="ECO:0007669"/>
    <property type="project" value="UniProtKB-KW"/>
</dbReference>
<dbReference type="EnsemblBacteria" id="ABL79088">
    <property type="protein sequence ID" value="ABL79088"/>
    <property type="gene ID" value="Tpen_1693"/>
</dbReference>
<dbReference type="AlphaFoldDB" id="A1S0V8"/>
<keyword evidence="1" id="KW-1277">Toxin-antitoxin system</keyword>
<dbReference type="InterPro" id="IPR037038">
    <property type="entry name" value="HepT-like_sf"/>
</dbReference>
<dbReference type="Gene3D" id="1.20.120.580">
    <property type="entry name" value="bsu32300-like"/>
    <property type="match status" value="1"/>
</dbReference>